<dbReference type="EMBL" id="VJMH01002530">
    <property type="protein sequence ID" value="KAF0708457.1"/>
    <property type="molecule type" value="Genomic_DNA"/>
</dbReference>
<feature type="domain" description="Carrier" evidence="1">
    <location>
        <begin position="541"/>
        <end position="619"/>
    </location>
</feature>
<dbReference type="InterPro" id="IPR029058">
    <property type="entry name" value="AB_hydrolase_fold"/>
</dbReference>
<dbReference type="PANTHER" id="PTHR45527:SF1">
    <property type="entry name" value="FATTY ACID SYNTHASE"/>
    <property type="match status" value="1"/>
</dbReference>
<dbReference type="InterPro" id="IPR010071">
    <property type="entry name" value="AA_adenyl_dom"/>
</dbReference>
<dbReference type="Gene3D" id="3.40.50.1820">
    <property type="entry name" value="alpha/beta hydrolase"/>
    <property type="match status" value="1"/>
</dbReference>
<dbReference type="InterPro" id="IPR000873">
    <property type="entry name" value="AMP-dep_synth/lig_dom"/>
</dbReference>
<reference evidence="2" key="1">
    <citation type="submission" date="2019-06" db="EMBL/GenBank/DDBJ databases">
        <title>Genomics analysis of Aphanomyces spp. identifies a new class of oomycete effector associated with host adaptation.</title>
        <authorList>
            <person name="Gaulin E."/>
        </authorList>
    </citation>
    <scope>NUCLEOTIDE SEQUENCE</scope>
    <source>
        <strain evidence="2">CBS 578.67</strain>
    </source>
</reference>
<dbReference type="Gene3D" id="1.10.1200.10">
    <property type="entry name" value="ACP-like"/>
    <property type="match status" value="1"/>
</dbReference>
<dbReference type="OrthoDB" id="414698at2759"/>
<dbReference type="Pfam" id="PF03959">
    <property type="entry name" value="FSH1"/>
    <property type="match status" value="1"/>
</dbReference>
<sequence length="813" mass="89336">MLAEFDFAMTQLCDMAGRECDLSTLMELSPAQTHIIEAASFGPQSPLPYELLHHAFEDRALRDCDLSAIEFEGVGVSYGALNGEANDLAYSLRKNGVRYGCRVAVIMDRCLEFPLSLLAVLKTGASYIPIDATFPAKRIAFMLANANVFAIICTAKFTRKVTILAGTLKNDRRANICTVIPAVYNNSYQRTNSADFIPDIPSHRTSEAYVVYTSGSTGTPKGVPVLHAGAVSLTSYLFEPLAYKVGMRVMQNLAIGFDWCQEEIWKTLSHGATLVLRGDNVLATLEHVDVLACTPTALSQFGHPSLYPNLKFIEIGGEAAPPSLVNLWAPYVQLINTYGPSECASTTNSVRLLTNSSINIGKPHYNVHTHILDSKNSICPIGVGEIYLSGLCVSPGYINLPEQTDERFILDPFIGGEQRMFRTGDLGRLLPNGNFEVLGRQDSQVKLKGYRIELDEVAGAMMQHPQVVTAAAIVKDKTHLVGYFTPANVSSEELQDLVSSLLPVYMAPAVWVGLDVMPQNSNGKIDRNILSSMHVENVVEIVQTESEAEMANIWAELLNIPVETLGRRTSFFSVGGDSFTAVKLIASIHKGFKVSHLTLNTIIKAPLLKDLTAIATKPQTQEQELKPIDSNKFKIVCFHGKGSNPAHLNFQASPLVDYMGDGFEWEFLEAPHKLPIQELETLPHYYDGMDGYSWLSEDEDPTDITIAYLKTKMASMGRIDVLFGFCLGANVVRWLDMWVAEGHIEKTWAVSVLVAPTSFEDGHPGADIPSLAGPCVHVSAEDEFISMSHIYSDLVEIQHTSGHNIPRKLEFVS</sequence>
<protein>
    <recommendedName>
        <fullName evidence="1">Carrier domain-containing protein</fullName>
    </recommendedName>
</protein>
<evidence type="ECO:0000313" key="2">
    <source>
        <dbReference type="EMBL" id="KAF0708457.1"/>
    </source>
</evidence>
<dbReference type="SUPFAM" id="SSF56801">
    <property type="entry name" value="Acetyl-CoA synthetase-like"/>
    <property type="match status" value="1"/>
</dbReference>
<dbReference type="PROSITE" id="PS00455">
    <property type="entry name" value="AMP_BINDING"/>
    <property type="match status" value="1"/>
</dbReference>
<dbReference type="Gene3D" id="3.30.300.30">
    <property type="match status" value="1"/>
</dbReference>
<dbReference type="InterPro" id="IPR045851">
    <property type="entry name" value="AMP-bd_C_sf"/>
</dbReference>
<dbReference type="InterPro" id="IPR009081">
    <property type="entry name" value="PP-bd_ACP"/>
</dbReference>
<dbReference type="InterPro" id="IPR005645">
    <property type="entry name" value="FSH-like_dom"/>
</dbReference>
<comment type="caution">
    <text evidence="2">The sequence shown here is derived from an EMBL/GenBank/DDBJ whole genome shotgun (WGS) entry which is preliminary data.</text>
</comment>
<proteinExistence type="predicted"/>
<dbReference type="AlphaFoldDB" id="A0A6A4ZBJ4"/>
<dbReference type="GO" id="GO:0005737">
    <property type="term" value="C:cytoplasm"/>
    <property type="evidence" value="ECO:0007669"/>
    <property type="project" value="TreeGrafter"/>
</dbReference>
<organism evidence="2">
    <name type="scientific">Aphanomyces stellatus</name>
    <dbReference type="NCBI Taxonomy" id="120398"/>
    <lineage>
        <taxon>Eukaryota</taxon>
        <taxon>Sar</taxon>
        <taxon>Stramenopiles</taxon>
        <taxon>Oomycota</taxon>
        <taxon>Saprolegniomycetes</taxon>
        <taxon>Saprolegniales</taxon>
        <taxon>Verrucalvaceae</taxon>
        <taxon>Aphanomyces</taxon>
    </lineage>
</organism>
<dbReference type="InterPro" id="IPR042099">
    <property type="entry name" value="ANL_N_sf"/>
</dbReference>
<name>A0A6A4ZBJ4_9STRA</name>
<gene>
    <name evidence="2" type="ORF">As57867_006329</name>
</gene>
<dbReference type="GO" id="GO:0031177">
    <property type="term" value="F:phosphopantetheine binding"/>
    <property type="evidence" value="ECO:0007669"/>
    <property type="project" value="TreeGrafter"/>
</dbReference>
<dbReference type="GO" id="GO:0043041">
    <property type="term" value="P:amino acid activation for nonribosomal peptide biosynthetic process"/>
    <property type="evidence" value="ECO:0007669"/>
    <property type="project" value="TreeGrafter"/>
</dbReference>
<dbReference type="PANTHER" id="PTHR45527">
    <property type="entry name" value="NONRIBOSOMAL PEPTIDE SYNTHETASE"/>
    <property type="match status" value="1"/>
</dbReference>
<dbReference type="Gene3D" id="3.40.50.12780">
    <property type="entry name" value="N-terminal domain of ligase-like"/>
    <property type="match status" value="1"/>
</dbReference>
<feature type="non-terminal residue" evidence="2">
    <location>
        <position position="813"/>
    </location>
</feature>
<accession>A0A6A4ZBJ4</accession>
<evidence type="ECO:0000259" key="1">
    <source>
        <dbReference type="PROSITE" id="PS50075"/>
    </source>
</evidence>
<dbReference type="CDD" id="cd05930">
    <property type="entry name" value="A_NRPS"/>
    <property type="match status" value="1"/>
</dbReference>
<dbReference type="GO" id="GO:0044550">
    <property type="term" value="P:secondary metabolite biosynthetic process"/>
    <property type="evidence" value="ECO:0007669"/>
    <property type="project" value="TreeGrafter"/>
</dbReference>
<dbReference type="InterPro" id="IPR020845">
    <property type="entry name" value="AMP-binding_CS"/>
</dbReference>
<dbReference type="Pfam" id="PF00501">
    <property type="entry name" value="AMP-binding"/>
    <property type="match status" value="1"/>
</dbReference>
<dbReference type="SUPFAM" id="SSF47336">
    <property type="entry name" value="ACP-like"/>
    <property type="match status" value="1"/>
</dbReference>
<dbReference type="InterPro" id="IPR036736">
    <property type="entry name" value="ACP-like_sf"/>
</dbReference>
<dbReference type="Pfam" id="PF00550">
    <property type="entry name" value="PP-binding"/>
    <property type="match status" value="1"/>
</dbReference>
<dbReference type="NCBIfam" id="TIGR01733">
    <property type="entry name" value="AA-adenyl-dom"/>
    <property type="match status" value="1"/>
</dbReference>
<dbReference type="PROSITE" id="PS50075">
    <property type="entry name" value="CARRIER"/>
    <property type="match status" value="1"/>
</dbReference>